<evidence type="ECO:0000313" key="1">
    <source>
        <dbReference type="EMBL" id="RAK39854.1"/>
    </source>
</evidence>
<accession>A0A327ZG74</accession>
<name>A0A327ZG74_9ACTN</name>
<reference evidence="1 2" key="1">
    <citation type="submission" date="2018-06" db="EMBL/GenBank/DDBJ databases">
        <title>Genomic Encyclopedia of Type Strains, Phase III (KMG-III): the genomes of soil and plant-associated and newly described type strains.</title>
        <authorList>
            <person name="Whitman W."/>
        </authorList>
    </citation>
    <scope>NUCLEOTIDE SEQUENCE [LARGE SCALE GENOMIC DNA]</scope>
    <source>
        <strain evidence="1 2">CGMCC 4.7090</strain>
    </source>
</reference>
<protein>
    <submittedName>
        <fullName evidence="1">Uncharacterized protein</fullName>
    </submittedName>
</protein>
<dbReference type="Proteomes" id="UP000249341">
    <property type="component" value="Unassembled WGS sequence"/>
</dbReference>
<evidence type="ECO:0000313" key="2">
    <source>
        <dbReference type="Proteomes" id="UP000249341"/>
    </source>
</evidence>
<gene>
    <name evidence="1" type="ORF">B0I29_104393</name>
</gene>
<keyword evidence="2" id="KW-1185">Reference proteome</keyword>
<dbReference type="EMBL" id="QLMJ01000004">
    <property type="protein sequence ID" value="RAK39854.1"/>
    <property type="molecule type" value="Genomic_DNA"/>
</dbReference>
<sequence length="61" mass="6115">MGNSGCLASGCCGSDLDLGGGTPWAGYADGKDAALWGCAGFTVSGDEPEFRAALALARMRE</sequence>
<comment type="caution">
    <text evidence="1">The sequence shown here is derived from an EMBL/GenBank/DDBJ whole genome shotgun (WGS) entry which is preliminary data.</text>
</comment>
<dbReference type="AlphaFoldDB" id="A0A327ZG74"/>
<organism evidence="1 2">
    <name type="scientific">Actinoplanes lutulentus</name>
    <dbReference type="NCBI Taxonomy" id="1287878"/>
    <lineage>
        <taxon>Bacteria</taxon>
        <taxon>Bacillati</taxon>
        <taxon>Actinomycetota</taxon>
        <taxon>Actinomycetes</taxon>
        <taxon>Micromonosporales</taxon>
        <taxon>Micromonosporaceae</taxon>
        <taxon>Actinoplanes</taxon>
    </lineage>
</organism>
<proteinExistence type="predicted"/>